<name>A0A8R1EU74_CAEJA</name>
<keyword evidence="1" id="KW-1133">Transmembrane helix</keyword>
<dbReference type="Proteomes" id="UP000005237">
    <property type="component" value="Unassembled WGS sequence"/>
</dbReference>
<protein>
    <submittedName>
        <fullName evidence="2">Uncharacterized protein</fullName>
    </submittedName>
</protein>
<accession>A0A8R1EU74</accession>
<evidence type="ECO:0000256" key="1">
    <source>
        <dbReference type="SAM" id="Phobius"/>
    </source>
</evidence>
<dbReference type="EnsemblMetazoa" id="CJA42094.1">
    <property type="protein sequence ID" value="CJA42094.1"/>
    <property type="gene ID" value="WBGene00217942"/>
</dbReference>
<sequence>MTFQVVEMIHTGGGDSLQLILSMYFEFCFITPDQKLPAYWMILRLWFFVLNVTATMMISFLIISNKILAGWYNPMEVKNKNSDKAVLLEDKDEDVFFYALPFKGLVPMFSN</sequence>
<feature type="transmembrane region" description="Helical" evidence="1">
    <location>
        <begin position="45"/>
        <end position="63"/>
    </location>
</feature>
<evidence type="ECO:0000313" key="2">
    <source>
        <dbReference type="EnsemblMetazoa" id="CJA42094.1"/>
    </source>
</evidence>
<reference evidence="3" key="1">
    <citation type="submission" date="2010-08" db="EMBL/GenBank/DDBJ databases">
        <authorList>
            <consortium name="Caenorhabditis japonica Sequencing Consortium"/>
            <person name="Wilson R.K."/>
        </authorList>
    </citation>
    <scope>NUCLEOTIDE SEQUENCE [LARGE SCALE GENOMIC DNA]</scope>
    <source>
        <strain evidence="3">DF5081</strain>
    </source>
</reference>
<reference evidence="2" key="2">
    <citation type="submission" date="2022-06" db="UniProtKB">
        <authorList>
            <consortium name="EnsemblMetazoa"/>
        </authorList>
    </citation>
    <scope>IDENTIFICATION</scope>
    <source>
        <strain evidence="2">DF5081</strain>
    </source>
</reference>
<keyword evidence="1" id="KW-0472">Membrane</keyword>
<evidence type="ECO:0000313" key="3">
    <source>
        <dbReference type="Proteomes" id="UP000005237"/>
    </source>
</evidence>
<keyword evidence="1" id="KW-0812">Transmembrane</keyword>
<keyword evidence="3" id="KW-1185">Reference proteome</keyword>
<organism evidence="2 3">
    <name type="scientific">Caenorhabditis japonica</name>
    <dbReference type="NCBI Taxonomy" id="281687"/>
    <lineage>
        <taxon>Eukaryota</taxon>
        <taxon>Metazoa</taxon>
        <taxon>Ecdysozoa</taxon>
        <taxon>Nematoda</taxon>
        <taxon>Chromadorea</taxon>
        <taxon>Rhabditida</taxon>
        <taxon>Rhabditina</taxon>
        <taxon>Rhabditomorpha</taxon>
        <taxon>Rhabditoidea</taxon>
        <taxon>Rhabditidae</taxon>
        <taxon>Peloderinae</taxon>
        <taxon>Caenorhabditis</taxon>
    </lineage>
</organism>
<proteinExistence type="predicted"/>
<dbReference type="AlphaFoldDB" id="A0A8R1EU74"/>